<dbReference type="RefSeq" id="WP_184833429.1">
    <property type="nucleotide sequence ID" value="NZ_JACHMN010000002.1"/>
</dbReference>
<protein>
    <submittedName>
        <fullName evidence="1">Uncharacterized protein</fullName>
    </submittedName>
</protein>
<evidence type="ECO:0000313" key="2">
    <source>
        <dbReference type="Proteomes" id="UP000587527"/>
    </source>
</evidence>
<name>A0A841BL36_9ACTN</name>
<accession>A0A841BL36</accession>
<reference evidence="1 2" key="1">
    <citation type="submission" date="2020-08" db="EMBL/GenBank/DDBJ databases">
        <title>Sequencing the genomes of 1000 actinobacteria strains.</title>
        <authorList>
            <person name="Klenk H.-P."/>
        </authorList>
    </citation>
    <scope>NUCLEOTIDE SEQUENCE [LARGE SCALE GENOMIC DNA]</scope>
    <source>
        <strain evidence="1 2">DSM 45362</strain>
    </source>
</reference>
<dbReference type="AlphaFoldDB" id="A0A841BL36"/>
<proteinExistence type="predicted"/>
<dbReference type="EMBL" id="JACHMN010000002">
    <property type="protein sequence ID" value="MBB5867909.1"/>
    <property type="molecule type" value="Genomic_DNA"/>
</dbReference>
<comment type="caution">
    <text evidence="1">The sequence shown here is derived from an EMBL/GenBank/DDBJ whole genome shotgun (WGS) entry which is preliminary data.</text>
</comment>
<evidence type="ECO:0000313" key="1">
    <source>
        <dbReference type="EMBL" id="MBB5867909.1"/>
    </source>
</evidence>
<dbReference type="Proteomes" id="UP000587527">
    <property type="component" value="Unassembled WGS sequence"/>
</dbReference>
<sequence>MKFVLEVDISEMPGDEVAAELGRILRYWAGGVGQMELKPGAGSGIYDSAYREVGHWSISDTTAVPGE</sequence>
<keyword evidence="2" id="KW-1185">Reference proteome</keyword>
<organism evidence="1 2">
    <name type="scientific">Allocatelliglobosispora scoriae</name>
    <dbReference type="NCBI Taxonomy" id="643052"/>
    <lineage>
        <taxon>Bacteria</taxon>
        <taxon>Bacillati</taxon>
        <taxon>Actinomycetota</taxon>
        <taxon>Actinomycetes</taxon>
        <taxon>Micromonosporales</taxon>
        <taxon>Micromonosporaceae</taxon>
        <taxon>Allocatelliglobosispora</taxon>
    </lineage>
</organism>
<gene>
    <name evidence="1" type="ORF">F4553_001288</name>
</gene>